<keyword evidence="3" id="KW-1185">Reference proteome</keyword>
<proteinExistence type="predicted"/>
<feature type="chain" id="PRO_5043596629" evidence="1">
    <location>
        <begin position="19"/>
        <end position="207"/>
    </location>
</feature>
<evidence type="ECO:0000313" key="2">
    <source>
        <dbReference type="EMBL" id="KAG5535888.1"/>
    </source>
</evidence>
<evidence type="ECO:0000313" key="3">
    <source>
        <dbReference type="Proteomes" id="UP000823749"/>
    </source>
</evidence>
<dbReference type="Proteomes" id="UP000823749">
    <property type="component" value="Chromosome 8"/>
</dbReference>
<feature type="signal peptide" evidence="1">
    <location>
        <begin position="1"/>
        <end position="18"/>
    </location>
</feature>
<protein>
    <submittedName>
        <fullName evidence="2">Uncharacterized protein</fullName>
    </submittedName>
</protein>
<dbReference type="AlphaFoldDB" id="A0AAV6J7H3"/>
<organism evidence="2 3">
    <name type="scientific">Rhododendron griersonianum</name>
    <dbReference type="NCBI Taxonomy" id="479676"/>
    <lineage>
        <taxon>Eukaryota</taxon>
        <taxon>Viridiplantae</taxon>
        <taxon>Streptophyta</taxon>
        <taxon>Embryophyta</taxon>
        <taxon>Tracheophyta</taxon>
        <taxon>Spermatophyta</taxon>
        <taxon>Magnoliopsida</taxon>
        <taxon>eudicotyledons</taxon>
        <taxon>Gunneridae</taxon>
        <taxon>Pentapetalae</taxon>
        <taxon>asterids</taxon>
        <taxon>Ericales</taxon>
        <taxon>Ericaceae</taxon>
        <taxon>Ericoideae</taxon>
        <taxon>Rhodoreae</taxon>
        <taxon>Rhododendron</taxon>
    </lineage>
</organism>
<evidence type="ECO:0000256" key="1">
    <source>
        <dbReference type="SAM" id="SignalP"/>
    </source>
</evidence>
<accession>A0AAV6J7H3</accession>
<reference evidence="2" key="1">
    <citation type="submission" date="2020-08" db="EMBL/GenBank/DDBJ databases">
        <title>Plant Genome Project.</title>
        <authorList>
            <person name="Zhang R.-G."/>
        </authorList>
    </citation>
    <scope>NUCLEOTIDE SEQUENCE</scope>
    <source>
        <strain evidence="2">WSP0</strain>
        <tissue evidence="2">Leaf</tissue>
    </source>
</reference>
<dbReference type="EMBL" id="JACTNZ010000008">
    <property type="protein sequence ID" value="KAG5535888.1"/>
    <property type="molecule type" value="Genomic_DNA"/>
</dbReference>
<sequence>MPFLAISLSLSLNNGALAYDFVDDLQSMSSNSSTTTTSATHIHHCTSSDSETTWTASSAICHARSESPPLLGMAYVAEVDVGAFTEYCTSSDFDCGEGFGFAANNNFEGFKLFVEQDDANLIGAVCGFTLVYAPSLTTSRLAAALVILQVAFRLGLQEISGMVLVVPQPRCLYLCNCCPFPPDLGKTRNQSKKLWAPALLKNLLEMT</sequence>
<name>A0AAV6J7H3_9ERIC</name>
<comment type="caution">
    <text evidence="2">The sequence shown here is derived from an EMBL/GenBank/DDBJ whole genome shotgun (WGS) entry which is preliminary data.</text>
</comment>
<keyword evidence="1" id="KW-0732">Signal</keyword>
<gene>
    <name evidence="2" type="ORF">RHGRI_023609</name>
</gene>